<dbReference type="KEGG" id="vg:6804801"/>
<dbReference type="EMBL" id="EU916176">
    <property type="protein sequence ID" value="ACH46770.1"/>
    <property type="molecule type" value="Genomic_DNA"/>
</dbReference>
<dbReference type="GeneID" id="6804801"/>
<dbReference type="RefSeq" id="YP_002154640.1">
    <property type="nucleotide sequence ID" value="NC_011183.1"/>
</dbReference>
<keyword evidence="2" id="KW-1185">Reference proteome</keyword>
<dbReference type="Proteomes" id="UP000204092">
    <property type="component" value="Segment"/>
</dbReference>
<protein>
    <submittedName>
        <fullName evidence="1">Uncharacterized protein</fullName>
    </submittedName>
</protein>
<name>B5LWA7_9PHYC</name>
<dbReference type="OrthoDB" id="36021at10239"/>
<reference evidence="1 2" key="1">
    <citation type="journal article" date="2009" name="Virology">
        <title>Genomic analysis of the smallest giant virus--Feldmannia sp. virus 158.</title>
        <authorList>
            <person name="Schroeder D.C."/>
            <person name="Park Y."/>
            <person name="Yoon H.M."/>
            <person name="Lee Y.S."/>
            <person name="Kang S.W."/>
            <person name="Meints R.H."/>
            <person name="Ivey R.G."/>
            <person name="Choi T.J."/>
        </authorList>
    </citation>
    <scope>NUCLEOTIDE SEQUENCE [LARGE SCALE GENOMIC DNA]</scope>
    <source>
        <strain evidence="1">FsV-158</strain>
    </source>
</reference>
<accession>B5LWA7</accession>
<evidence type="ECO:0000313" key="1">
    <source>
        <dbReference type="EMBL" id="ACH46770.1"/>
    </source>
</evidence>
<sequence length="239" mass="26185">MAKSYADFDISTLKLSQAKTSKANSGCKTAYISAIGCANIAIQTPLMTLPWDIVPKKLDDTSNVRAELALSFMNINEYDPDNEILKFRNFLTDFDIKIKTLVAEMKGVLGKNSEDARLDASFRSSIKDSTSGEYPPTFQSKIWLSLKQGGAPSCVDDFEMDVMVFDMNGAQLSPTEMRKGCPAAAIIVPSYVWCSALGLGITWVAKQVAIQPKGESTFGFTLGSEFDEVRKCPEEEGDN</sequence>
<evidence type="ECO:0000313" key="2">
    <source>
        <dbReference type="Proteomes" id="UP000204092"/>
    </source>
</evidence>
<proteinExistence type="predicted"/>
<organism evidence="1 2">
    <name type="scientific">Feldmannia species virus</name>
    <dbReference type="NCBI Taxonomy" id="39420"/>
    <lineage>
        <taxon>Viruses</taxon>
        <taxon>Varidnaviria</taxon>
        <taxon>Bamfordvirae</taxon>
        <taxon>Nucleocytoviricota</taxon>
        <taxon>Megaviricetes</taxon>
        <taxon>Algavirales</taxon>
        <taxon>Phycodnaviridae</taxon>
        <taxon>Phaeovirus</taxon>
        <taxon>Phaeovirus feldmanniae</taxon>
    </lineage>
</organism>